<feature type="transmembrane region" description="Helical" evidence="9">
    <location>
        <begin position="52"/>
        <end position="71"/>
    </location>
</feature>
<evidence type="ECO:0000259" key="10">
    <source>
        <dbReference type="SMART" id="SM00387"/>
    </source>
</evidence>
<dbReference type="InterPro" id="IPR036890">
    <property type="entry name" value="HATPase_C_sf"/>
</dbReference>
<keyword evidence="4 9" id="KW-0812">Transmembrane</keyword>
<dbReference type="Pfam" id="PF02518">
    <property type="entry name" value="HATPase_c"/>
    <property type="match status" value="1"/>
</dbReference>
<dbReference type="PANTHER" id="PTHR24421">
    <property type="entry name" value="NITRATE/NITRITE SENSOR PROTEIN NARX-RELATED"/>
    <property type="match status" value="1"/>
</dbReference>
<dbReference type="EMBL" id="MVHV01000002">
    <property type="protein sequence ID" value="ORA85230.1"/>
    <property type="molecule type" value="Genomic_DNA"/>
</dbReference>
<dbReference type="PANTHER" id="PTHR24421:SF37">
    <property type="entry name" value="SENSOR HISTIDINE KINASE NARS"/>
    <property type="match status" value="1"/>
</dbReference>
<evidence type="ECO:0000256" key="6">
    <source>
        <dbReference type="ARBA" id="ARBA00022989"/>
    </source>
</evidence>
<dbReference type="SMART" id="SM00387">
    <property type="entry name" value="HATPase_c"/>
    <property type="match status" value="1"/>
</dbReference>
<feature type="transmembrane region" description="Helical" evidence="9">
    <location>
        <begin position="158"/>
        <end position="176"/>
    </location>
</feature>
<evidence type="ECO:0000256" key="7">
    <source>
        <dbReference type="ARBA" id="ARBA00023012"/>
    </source>
</evidence>
<name>A0ABX3SX29_MYCMA</name>
<comment type="caution">
    <text evidence="11">The sequence shown here is derived from an EMBL/GenBank/DDBJ whole genome shotgun (WGS) entry which is preliminary data.</text>
</comment>
<evidence type="ECO:0000313" key="12">
    <source>
        <dbReference type="Proteomes" id="UP000243140"/>
    </source>
</evidence>
<evidence type="ECO:0000256" key="8">
    <source>
        <dbReference type="ARBA" id="ARBA00023136"/>
    </source>
</evidence>
<organism evidence="11 12">
    <name type="scientific">Mycobacterium malmoense</name>
    <dbReference type="NCBI Taxonomy" id="1780"/>
    <lineage>
        <taxon>Bacteria</taxon>
        <taxon>Bacillati</taxon>
        <taxon>Actinomycetota</taxon>
        <taxon>Actinomycetes</taxon>
        <taxon>Mycobacteriales</taxon>
        <taxon>Mycobacteriaceae</taxon>
        <taxon>Mycobacterium</taxon>
    </lineage>
</organism>
<protein>
    <recommendedName>
        <fullName evidence="10">Histidine kinase/HSP90-like ATPase domain-containing protein</fullName>
    </recommendedName>
</protein>
<keyword evidence="8 9" id="KW-0472">Membrane</keyword>
<dbReference type="InterPro" id="IPR003594">
    <property type="entry name" value="HATPase_dom"/>
</dbReference>
<keyword evidence="2" id="KW-1003">Cell membrane</keyword>
<dbReference type="InterPro" id="IPR050482">
    <property type="entry name" value="Sensor_HK_TwoCompSys"/>
</dbReference>
<evidence type="ECO:0000256" key="3">
    <source>
        <dbReference type="ARBA" id="ARBA00022679"/>
    </source>
</evidence>
<feature type="transmembrane region" description="Helical" evidence="9">
    <location>
        <begin position="124"/>
        <end position="146"/>
    </location>
</feature>
<evidence type="ECO:0000313" key="11">
    <source>
        <dbReference type="EMBL" id="ORA85230.1"/>
    </source>
</evidence>
<feature type="transmembrane region" description="Helical" evidence="9">
    <location>
        <begin position="20"/>
        <end position="40"/>
    </location>
</feature>
<keyword evidence="5" id="KW-0418">Kinase</keyword>
<keyword evidence="3" id="KW-0808">Transferase</keyword>
<keyword evidence="6 9" id="KW-1133">Transmembrane helix</keyword>
<dbReference type="SUPFAM" id="SSF55874">
    <property type="entry name" value="ATPase domain of HSP90 chaperone/DNA topoisomerase II/histidine kinase"/>
    <property type="match status" value="1"/>
</dbReference>
<sequence length="397" mass="42562">MGANDFDRVRQIHQLSALKIVSALRVGLVVIMFIAIHVGVTPHWRAQLVLSSVYAAVAAFALVVAFFPVGLSGAARRLQLIFAIIDVTAVLGYKLLSPAGAYLPLMVMALLPLMLMLDVSFRRAAVLLTVAVVAFAVAVYADRVLLHAISWGRPTLTVLMYAFLCSTALLAVYLQVRHVNEIAALSVSREQLLAQTMTASDEQQRKVSEFIHDGPLQYVLAARQDISEYAKAQPDERLEHALASLKNASEQLREATFELHPAVLEHAGLSAAVRKLASATAQRSGIPVTTDIDYPAANAVDPLVFGVVRELLSNVVRHSRATEANVTLKLVGQACHLDVVDNGVGISAEVAAEKLAQGHIGLASHRARVEAAGGAMRLVDTPAGTHISVVVRLRPAP</sequence>
<evidence type="ECO:0000256" key="4">
    <source>
        <dbReference type="ARBA" id="ARBA00022692"/>
    </source>
</evidence>
<feature type="domain" description="Histidine kinase/HSP90-like ATPase" evidence="10">
    <location>
        <begin position="299"/>
        <end position="395"/>
    </location>
</feature>
<gene>
    <name evidence="11" type="ORF">BST29_01705</name>
</gene>
<keyword evidence="7" id="KW-0902">Two-component regulatory system</keyword>
<evidence type="ECO:0000256" key="1">
    <source>
        <dbReference type="ARBA" id="ARBA00004651"/>
    </source>
</evidence>
<reference evidence="11 12" key="1">
    <citation type="submission" date="2017-02" db="EMBL/GenBank/DDBJ databases">
        <title>The new phylogeny of genus Mycobacterium.</title>
        <authorList>
            <person name="Tortoli E."/>
            <person name="Trovato A."/>
            <person name="Cirillo D.M."/>
        </authorList>
    </citation>
    <scope>NUCLEOTIDE SEQUENCE [LARGE SCALE GENOMIC DNA]</scope>
    <source>
        <strain evidence="11 12">IP1130001</strain>
    </source>
</reference>
<dbReference type="Proteomes" id="UP000243140">
    <property type="component" value="Unassembled WGS sequence"/>
</dbReference>
<evidence type="ECO:0000256" key="2">
    <source>
        <dbReference type="ARBA" id="ARBA00022475"/>
    </source>
</evidence>
<comment type="subcellular location">
    <subcellularLocation>
        <location evidence="1">Cell membrane</location>
        <topology evidence="1">Multi-pass membrane protein</topology>
    </subcellularLocation>
</comment>
<keyword evidence="12" id="KW-1185">Reference proteome</keyword>
<accession>A0ABX3SX29</accession>
<evidence type="ECO:0000256" key="5">
    <source>
        <dbReference type="ARBA" id="ARBA00022777"/>
    </source>
</evidence>
<proteinExistence type="predicted"/>
<dbReference type="CDD" id="cd16917">
    <property type="entry name" value="HATPase_UhpB-NarQ-NarX-like"/>
    <property type="match status" value="1"/>
</dbReference>
<evidence type="ECO:0000256" key="9">
    <source>
        <dbReference type="SAM" id="Phobius"/>
    </source>
</evidence>
<dbReference type="Gene3D" id="3.30.565.10">
    <property type="entry name" value="Histidine kinase-like ATPase, C-terminal domain"/>
    <property type="match status" value="1"/>
</dbReference>